<reference evidence="4" key="1">
    <citation type="journal article" date="2016" name="Nat. Genet.">
        <title>A high-quality carrot genome assembly provides new insights into carotenoid accumulation and asterid genome evolution.</title>
        <authorList>
            <person name="Iorizzo M."/>
            <person name="Ellison S."/>
            <person name="Senalik D."/>
            <person name="Zeng P."/>
            <person name="Satapoomin P."/>
            <person name="Huang J."/>
            <person name="Bowman M."/>
            <person name="Iovene M."/>
            <person name="Sanseverino W."/>
            <person name="Cavagnaro P."/>
            <person name="Yildiz M."/>
            <person name="Macko-Podgorni A."/>
            <person name="Moranska E."/>
            <person name="Grzebelus E."/>
            <person name="Grzebelus D."/>
            <person name="Ashrafi H."/>
            <person name="Zheng Z."/>
            <person name="Cheng S."/>
            <person name="Spooner D."/>
            <person name="Van Deynze A."/>
            <person name="Simon P."/>
        </authorList>
    </citation>
    <scope>NUCLEOTIDE SEQUENCE</scope>
    <source>
        <tissue evidence="4">Leaf</tissue>
    </source>
</reference>
<evidence type="ECO:0000256" key="2">
    <source>
        <dbReference type="ARBA" id="ARBA00022729"/>
    </source>
</evidence>
<dbReference type="PANTHER" id="PTHR33227:SF28">
    <property type="entry name" value="STIGMA-SPECIFIC STIG1-LIKE PROTEIN 1"/>
    <property type="match status" value="1"/>
</dbReference>
<reference evidence="4" key="2">
    <citation type="submission" date="2022-03" db="EMBL/GenBank/DDBJ databases">
        <title>Draft title - Genomic analysis of global carrot germplasm unveils the trajectory of domestication and the origin of high carotenoid orange carrot.</title>
        <authorList>
            <person name="Iorizzo M."/>
            <person name="Ellison S."/>
            <person name="Senalik D."/>
            <person name="Macko-Podgorni A."/>
            <person name="Grzebelus D."/>
            <person name="Bostan H."/>
            <person name="Rolling W."/>
            <person name="Curaba J."/>
            <person name="Simon P."/>
        </authorList>
    </citation>
    <scope>NUCLEOTIDE SEQUENCE</scope>
    <source>
        <tissue evidence="4">Leaf</tissue>
    </source>
</reference>
<dbReference type="InterPro" id="IPR006969">
    <property type="entry name" value="Stig-like"/>
</dbReference>
<dbReference type="PANTHER" id="PTHR33227">
    <property type="entry name" value="STIGMA-SPECIFIC STIG1-LIKE PROTEIN 3"/>
    <property type="match status" value="1"/>
</dbReference>
<evidence type="ECO:0000256" key="1">
    <source>
        <dbReference type="ARBA" id="ARBA00006010"/>
    </source>
</evidence>
<name>A0AAF1AMC7_DAUCS</name>
<evidence type="ECO:0000256" key="3">
    <source>
        <dbReference type="SAM" id="SignalP"/>
    </source>
</evidence>
<feature type="chain" id="PRO_5041911645" description="Stigma-specific STIG1-like protein 1" evidence="3">
    <location>
        <begin position="22"/>
        <end position="173"/>
    </location>
</feature>
<evidence type="ECO:0000313" key="4">
    <source>
        <dbReference type="EMBL" id="WOG85350.1"/>
    </source>
</evidence>
<protein>
    <recommendedName>
        <fullName evidence="6">Stigma-specific STIG1-like protein 1</fullName>
    </recommendedName>
</protein>
<feature type="signal peptide" evidence="3">
    <location>
        <begin position="1"/>
        <end position="21"/>
    </location>
</feature>
<keyword evidence="5" id="KW-1185">Reference proteome</keyword>
<accession>A0AAF1AMC7</accession>
<organism evidence="4 5">
    <name type="scientific">Daucus carota subsp. sativus</name>
    <name type="common">Carrot</name>
    <dbReference type="NCBI Taxonomy" id="79200"/>
    <lineage>
        <taxon>Eukaryota</taxon>
        <taxon>Viridiplantae</taxon>
        <taxon>Streptophyta</taxon>
        <taxon>Embryophyta</taxon>
        <taxon>Tracheophyta</taxon>
        <taxon>Spermatophyta</taxon>
        <taxon>Magnoliopsida</taxon>
        <taxon>eudicotyledons</taxon>
        <taxon>Gunneridae</taxon>
        <taxon>Pentapetalae</taxon>
        <taxon>asterids</taxon>
        <taxon>campanulids</taxon>
        <taxon>Apiales</taxon>
        <taxon>Apiaceae</taxon>
        <taxon>Apioideae</taxon>
        <taxon>Scandiceae</taxon>
        <taxon>Daucinae</taxon>
        <taxon>Daucus</taxon>
        <taxon>Daucus sect. Daucus</taxon>
    </lineage>
</organism>
<dbReference type="EMBL" id="CP093343">
    <property type="protein sequence ID" value="WOG85350.1"/>
    <property type="molecule type" value="Genomic_DNA"/>
</dbReference>
<sequence>MAWSKIFILFAIVATATTIFADSVMEDGNLDLDVPITTSEPSSFSGQMGRFLADRPRAWRTCDKYPRVCSNKGSPGPDCCKKQCVNVMSDEANCGRCGKKCRYHETCCKGRCVNTSRDEKNCGGCKKRCKRGSSCVYGMCHDPNLYYTVRSIVQNIVKTCMGVLVKKVYIVRY</sequence>
<dbReference type="AlphaFoldDB" id="A0AAF1AMC7"/>
<evidence type="ECO:0008006" key="6">
    <source>
        <dbReference type="Google" id="ProtNLM"/>
    </source>
</evidence>
<dbReference type="Pfam" id="PF04885">
    <property type="entry name" value="Stig1"/>
    <property type="match status" value="1"/>
</dbReference>
<proteinExistence type="inferred from homology"/>
<gene>
    <name evidence="4" type="ORF">DCAR_0104538</name>
</gene>
<keyword evidence="2 3" id="KW-0732">Signal</keyword>
<comment type="similarity">
    <text evidence="1">Belongs to the STIG1 family.</text>
</comment>
<evidence type="ECO:0000313" key="5">
    <source>
        <dbReference type="Proteomes" id="UP000077755"/>
    </source>
</evidence>
<dbReference type="Proteomes" id="UP000077755">
    <property type="component" value="Chromosome 1"/>
</dbReference>